<dbReference type="Proteomes" id="UP001163046">
    <property type="component" value="Unassembled WGS sequence"/>
</dbReference>
<evidence type="ECO:0000256" key="5">
    <source>
        <dbReference type="PROSITE-ProRule" id="PRU00043"/>
    </source>
</evidence>
<keyword evidence="9" id="KW-1185">Reference proteome</keyword>
<comment type="caution">
    <text evidence="8">The sequence shown here is derived from an EMBL/GenBank/DDBJ whole genome shotgun (WGS) entry which is preliminary data.</text>
</comment>
<dbReference type="InterPro" id="IPR050174">
    <property type="entry name" value="Protocadherin/Cadherin-CA"/>
</dbReference>
<dbReference type="CDD" id="cd11304">
    <property type="entry name" value="Cadherin_repeat"/>
    <property type="match status" value="3"/>
</dbReference>
<dbReference type="GO" id="GO:0007156">
    <property type="term" value="P:homophilic cell adhesion via plasma membrane adhesion molecules"/>
    <property type="evidence" value="ECO:0007669"/>
    <property type="project" value="InterPro"/>
</dbReference>
<feature type="compositionally biased region" description="Polar residues" evidence="6">
    <location>
        <begin position="15"/>
        <end position="33"/>
    </location>
</feature>
<dbReference type="InterPro" id="IPR002126">
    <property type="entry name" value="Cadherin-like_dom"/>
</dbReference>
<dbReference type="PROSITE" id="PS50268">
    <property type="entry name" value="CADHERIN_2"/>
    <property type="match status" value="3"/>
</dbReference>
<reference evidence="8" key="1">
    <citation type="submission" date="2023-01" db="EMBL/GenBank/DDBJ databases">
        <title>Genome assembly of the deep-sea coral Lophelia pertusa.</title>
        <authorList>
            <person name="Herrera S."/>
            <person name="Cordes E."/>
        </authorList>
    </citation>
    <scope>NUCLEOTIDE SEQUENCE</scope>
    <source>
        <strain evidence="8">USNM1676648</strain>
        <tissue evidence="8">Polyp</tissue>
    </source>
</reference>
<dbReference type="PANTHER" id="PTHR24028:SF328">
    <property type="entry name" value="CADHERIN-3"/>
    <property type="match status" value="1"/>
</dbReference>
<feature type="region of interest" description="Disordered" evidence="6">
    <location>
        <begin position="15"/>
        <end position="43"/>
    </location>
</feature>
<proteinExistence type="predicted"/>
<dbReference type="OrthoDB" id="9990384at2759"/>
<feature type="domain" description="Cadherin" evidence="7">
    <location>
        <begin position="116"/>
        <end position="216"/>
    </location>
</feature>
<evidence type="ECO:0000256" key="3">
    <source>
        <dbReference type="ARBA" id="ARBA00022989"/>
    </source>
</evidence>
<keyword evidence="3" id="KW-1133">Transmembrane helix</keyword>
<dbReference type="PRINTS" id="PR00205">
    <property type="entry name" value="CADHERIN"/>
</dbReference>
<feature type="non-terminal residue" evidence="8">
    <location>
        <position position="396"/>
    </location>
</feature>
<keyword evidence="3" id="KW-0472">Membrane</keyword>
<keyword evidence="4" id="KW-0325">Glycoprotein</keyword>
<feature type="domain" description="Cadherin" evidence="7">
    <location>
        <begin position="217"/>
        <end position="332"/>
    </location>
</feature>
<dbReference type="SUPFAM" id="SSF49313">
    <property type="entry name" value="Cadherin-like"/>
    <property type="match status" value="3"/>
</dbReference>
<dbReference type="GO" id="GO:0005886">
    <property type="term" value="C:plasma membrane"/>
    <property type="evidence" value="ECO:0007669"/>
    <property type="project" value="TreeGrafter"/>
</dbReference>
<evidence type="ECO:0000313" key="9">
    <source>
        <dbReference type="Proteomes" id="UP001163046"/>
    </source>
</evidence>
<dbReference type="InterPro" id="IPR015919">
    <property type="entry name" value="Cadherin-like_sf"/>
</dbReference>
<accession>A0A9X0CY70</accession>
<dbReference type="PANTHER" id="PTHR24028">
    <property type="entry name" value="CADHERIN-87A"/>
    <property type="match status" value="1"/>
</dbReference>
<evidence type="ECO:0000256" key="2">
    <source>
        <dbReference type="ARBA" id="ARBA00022692"/>
    </source>
</evidence>
<evidence type="ECO:0000256" key="6">
    <source>
        <dbReference type="SAM" id="MobiDB-lite"/>
    </source>
</evidence>
<name>A0A9X0CY70_9CNID</name>
<dbReference type="Gene3D" id="2.60.40.60">
    <property type="entry name" value="Cadherins"/>
    <property type="match status" value="3"/>
</dbReference>
<organism evidence="8 9">
    <name type="scientific">Desmophyllum pertusum</name>
    <dbReference type="NCBI Taxonomy" id="174260"/>
    <lineage>
        <taxon>Eukaryota</taxon>
        <taxon>Metazoa</taxon>
        <taxon>Cnidaria</taxon>
        <taxon>Anthozoa</taxon>
        <taxon>Hexacorallia</taxon>
        <taxon>Scleractinia</taxon>
        <taxon>Caryophylliina</taxon>
        <taxon>Caryophylliidae</taxon>
        <taxon>Desmophyllum</taxon>
    </lineage>
</organism>
<dbReference type="GO" id="GO:0005509">
    <property type="term" value="F:calcium ion binding"/>
    <property type="evidence" value="ECO:0007669"/>
    <property type="project" value="UniProtKB-UniRule"/>
</dbReference>
<evidence type="ECO:0000256" key="4">
    <source>
        <dbReference type="ARBA" id="ARBA00023180"/>
    </source>
</evidence>
<gene>
    <name evidence="8" type="ORF">OS493_011060</name>
</gene>
<dbReference type="EMBL" id="MU826354">
    <property type="protein sequence ID" value="KAJ7380337.1"/>
    <property type="molecule type" value="Genomic_DNA"/>
</dbReference>
<comment type="subcellular location">
    <subcellularLocation>
        <location evidence="1">Membrane</location>
        <topology evidence="1">Single-pass membrane protein</topology>
    </subcellularLocation>
</comment>
<evidence type="ECO:0000256" key="1">
    <source>
        <dbReference type="ARBA" id="ARBA00004167"/>
    </source>
</evidence>
<sequence length="396" mass="42775">VLDVNERPTDIVLSSRSVPENSPKGTLVSNISVTDPDDKGPRGPWQNHTCRLLNPANTPFMINGTGNSLVVTGDLNYEKTKSYSVDIRCFDSGSPPLSVDKTVQISIIDVNEWPYDITLSNSEVAENVGIVTVGVLDTADPDNDQTAVQTFIYSIVGSPGSVPFVIDHSVLNTTRSLDYEANTAWSLVIKSADNEGLSTTKNFTIVVKNRNDPPTVISASGPLSVNENSLSGEYIGTVTTADQDVGQTHQYQIVDVLAWGHNNMQRSSSSLRNLFDVESPSGRVTLQHPGLDYEQFANYTVTVNSTDSGLPSYSVAGSFVVSVNNINEKPQNISLTGNQVPENSREGTVVGSLSVYDPDNVHMPLQRFNCSVVDGGPFNVSIERIKGPLYPVIVHS</sequence>
<keyword evidence="5" id="KW-0106">Calcium</keyword>
<evidence type="ECO:0000313" key="8">
    <source>
        <dbReference type="EMBL" id="KAJ7380337.1"/>
    </source>
</evidence>
<dbReference type="AlphaFoldDB" id="A0A9X0CY70"/>
<dbReference type="Pfam" id="PF00028">
    <property type="entry name" value="Cadherin"/>
    <property type="match status" value="2"/>
</dbReference>
<keyword evidence="2" id="KW-0812">Transmembrane</keyword>
<feature type="domain" description="Cadherin" evidence="7">
    <location>
        <begin position="17"/>
        <end position="116"/>
    </location>
</feature>
<dbReference type="SMART" id="SM00112">
    <property type="entry name" value="CA"/>
    <property type="match status" value="3"/>
</dbReference>
<evidence type="ECO:0000259" key="7">
    <source>
        <dbReference type="PROSITE" id="PS50268"/>
    </source>
</evidence>
<protein>
    <recommendedName>
        <fullName evidence="7">Cadherin domain-containing protein</fullName>
    </recommendedName>
</protein>